<feature type="transmembrane region" description="Helical" evidence="7">
    <location>
        <begin position="12"/>
        <end position="33"/>
    </location>
</feature>
<reference evidence="8" key="1">
    <citation type="submission" date="2020-10" db="EMBL/GenBank/DDBJ databases">
        <authorList>
            <person name="Gilroy R."/>
        </authorList>
    </citation>
    <scope>NUCLEOTIDE SEQUENCE</scope>
    <source>
        <strain evidence="8">11167</strain>
    </source>
</reference>
<feature type="transmembrane region" description="Helical" evidence="7">
    <location>
        <begin position="243"/>
        <end position="264"/>
    </location>
</feature>
<evidence type="ECO:0000256" key="2">
    <source>
        <dbReference type="ARBA" id="ARBA00008034"/>
    </source>
</evidence>
<protein>
    <submittedName>
        <fullName evidence="8">Metal ABC transporter permease</fullName>
    </submittedName>
</protein>
<sequence>MIEFFSYAFIQRAFVVGILVSLCSSLLGVSLVLRRYSMIGDGLSHVGFGALALASVLSLPPMAVTIPVVVVAAILLLRLDGHGRMGGEGAVALLAASSLAIGVVLISYVKGTNTDINNFLFGSLLAVGRLDMVLSIVVSLFVLASYICLYPRLYALTFDSTFAQASGLKVERYTMLLSILSAVTIVLGMRMLGSLLVSALVIFPCLTAMRIARSYKAVTLVSAVQSVVCFVLGFTMSCLAGTPVGASIVVVNLLAFLVFWLLGAMRDRGLFVRKGPSL</sequence>
<dbReference type="GO" id="GO:0043190">
    <property type="term" value="C:ATP-binding cassette (ABC) transporter complex"/>
    <property type="evidence" value="ECO:0007669"/>
    <property type="project" value="InterPro"/>
</dbReference>
<accession>A0A9D9HAU3</accession>
<dbReference type="Pfam" id="PF00950">
    <property type="entry name" value="ABC-3"/>
    <property type="match status" value="1"/>
</dbReference>
<evidence type="ECO:0000256" key="1">
    <source>
        <dbReference type="ARBA" id="ARBA00004141"/>
    </source>
</evidence>
<evidence type="ECO:0000313" key="9">
    <source>
        <dbReference type="Proteomes" id="UP000823633"/>
    </source>
</evidence>
<comment type="subcellular location">
    <subcellularLocation>
        <location evidence="6">Cell membrane</location>
        <topology evidence="6">Multi-pass membrane protein</topology>
    </subcellularLocation>
    <subcellularLocation>
        <location evidence="1">Membrane</location>
        <topology evidence="1">Multi-pass membrane protein</topology>
    </subcellularLocation>
</comment>
<feature type="transmembrane region" description="Helical" evidence="7">
    <location>
        <begin position="130"/>
        <end position="153"/>
    </location>
</feature>
<dbReference type="InterPro" id="IPR001626">
    <property type="entry name" value="ABC_TroCD"/>
</dbReference>
<dbReference type="SUPFAM" id="SSF81345">
    <property type="entry name" value="ABC transporter involved in vitamin B12 uptake, BtuC"/>
    <property type="match status" value="1"/>
</dbReference>
<dbReference type="Proteomes" id="UP000823633">
    <property type="component" value="Unassembled WGS sequence"/>
</dbReference>
<dbReference type="GO" id="GO:0055085">
    <property type="term" value="P:transmembrane transport"/>
    <property type="evidence" value="ECO:0007669"/>
    <property type="project" value="InterPro"/>
</dbReference>
<organism evidence="8 9">
    <name type="scientific">Candidatus Aphodenecus pullistercoris</name>
    <dbReference type="NCBI Taxonomy" id="2840669"/>
    <lineage>
        <taxon>Bacteria</taxon>
        <taxon>Pseudomonadati</taxon>
        <taxon>Spirochaetota</taxon>
        <taxon>Spirochaetia</taxon>
        <taxon>Spirochaetales</taxon>
        <taxon>Candidatus Aphodenecus</taxon>
    </lineage>
</organism>
<dbReference type="AlphaFoldDB" id="A0A9D9HAU3"/>
<feature type="transmembrane region" description="Helical" evidence="7">
    <location>
        <begin position="89"/>
        <end position="109"/>
    </location>
</feature>
<evidence type="ECO:0000256" key="4">
    <source>
        <dbReference type="ARBA" id="ARBA00022989"/>
    </source>
</evidence>
<evidence type="ECO:0000256" key="3">
    <source>
        <dbReference type="ARBA" id="ARBA00022692"/>
    </source>
</evidence>
<dbReference type="PANTHER" id="PTHR30477:SF0">
    <property type="entry name" value="METAL TRANSPORT SYSTEM MEMBRANE PROTEIN TM_0125-RELATED"/>
    <property type="match status" value="1"/>
</dbReference>
<evidence type="ECO:0000313" key="8">
    <source>
        <dbReference type="EMBL" id="MBO8443088.1"/>
    </source>
</evidence>
<keyword evidence="3 6" id="KW-0812">Transmembrane</keyword>
<dbReference type="EMBL" id="JADIMU010000030">
    <property type="protein sequence ID" value="MBO8443088.1"/>
    <property type="molecule type" value="Genomic_DNA"/>
</dbReference>
<feature type="transmembrane region" description="Helical" evidence="7">
    <location>
        <begin position="173"/>
        <end position="206"/>
    </location>
</feature>
<reference evidence="8" key="2">
    <citation type="journal article" date="2021" name="PeerJ">
        <title>Extensive microbial diversity within the chicken gut microbiome revealed by metagenomics and culture.</title>
        <authorList>
            <person name="Gilroy R."/>
            <person name="Ravi A."/>
            <person name="Getino M."/>
            <person name="Pursley I."/>
            <person name="Horton D.L."/>
            <person name="Alikhan N.F."/>
            <person name="Baker D."/>
            <person name="Gharbi K."/>
            <person name="Hall N."/>
            <person name="Watson M."/>
            <person name="Adriaenssens E.M."/>
            <person name="Foster-Nyarko E."/>
            <person name="Jarju S."/>
            <person name="Secka A."/>
            <person name="Antonio M."/>
            <person name="Oren A."/>
            <person name="Chaudhuri R.R."/>
            <person name="La Ragione R."/>
            <person name="Hildebrand F."/>
            <person name="Pallen M.J."/>
        </authorList>
    </citation>
    <scope>NUCLEOTIDE SEQUENCE</scope>
    <source>
        <strain evidence="8">11167</strain>
    </source>
</reference>
<evidence type="ECO:0000256" key="7">
    <source>
        <dbReference type="SAM" id="Phobius"/>
    </source>
</evidence>
<comment type="caution">
    <text evidence="8">The sequence shown here is derived from an EMBL/GenBank/DDBJ whole genome shotgun (WGS) entry which is preliminary data.</text>
</comment>
<evidence type="ECO:0000256" key="6">
    <source>
        <dbReference type="RuleBase" id="RU003943"/>
    </source>
</evidence>
<keyword evidence="6" id="KW-0813">Transport</keyword>
<gene>
    <name evidence="8" type="ORF">IAC42_04940</name>
</gene>
<dbReference type="GO" id="GO:0010043">
    <property type="term" value="P:response to zinc ion"/>
    <property type="evidence" value="ECO:0007669"/>
    <property type="project" value="TreeGrafter"/>
</dbReference>
<evidence type="ECO:0000256" key="5">
    <source>
        <dbReference type="ARBA" id="ARBA00023136"/>
    </source>
</evidence>
<feature type="transmembrane region" description="Helical" evidence="7">
    <location>
        <begin position="218"/>
        <end position="237"/>
    </location>
</feature>
<dbReference type="PANTHER" id="PTHR30477">
    <property type="entry name" value="ABC-TRANSPORTER METAL-BINDING PROTEIN"/>
    <property type="match status" value="1"/>
</dbReference>
<keyword evidence="5 7" id="KW-0472">Membrane</keyword>
<dbReference type="InterPro" id="IPR037294">
    <property type="entry name" value="ABC_BtuC-like"/>
</dbReference>
<feature type="transmembrane region" description="Helical" evidence="7">
    <location>
        <begin position="45"/>
        <end position="77"/>
    </location>
</feature>
<keyword evidence="4 7" id="KW-1133">Transmembrane helix</keyword>
<dbReference type="Gene3D" id="1.10.3470.10">
    <property type="entry name" value="ABC transporter involved in vitamin B12 uptake, BtuC"/>
    <property type="match status" value="1"/>
</dbReference>
<proteinExistence type="inferred from homology"/>
<name>A0A9D9HAU3_9SPIR</name>
<comment type="similarity">
    <text evidence="2 6">Belongs to the ABC-3 integral membrane protein family.</text>
</comment>